<feature type="transmembrane region" description="Helical" evidence="1">
    <location>
        <begin position="80"/>
        <end position="103"/>
    </location>
</feature>
<keyword evidence="1" id="KW-1133">Transmembrane helix</keyword>
<evidence type="ECO:0000256" key="1">
    <source>
        <dbReference type="SAM" id="Phobius"/>
    </source>
</evidence>
<protein>
    <recommendedName>
        <fullName evidence="4">Tetraspanin</fullName>
    </recommendedName>
</protein>
<proteinExistence type="predicted"/>
<sequence length="150" mass="16505">MCCKQTCEVSLFLVNAGILVPSIMLIITAVPLLENLDCVPEEESTIWNMITFGTFILSGLCIVLVFIGVGLIFSSGKLALVYYLLWLLILAVACASVCTIELIRGGVIIEESVQLMTRQINENRTEPKTEAYVKILVTRVSCSDTSTHRC</sequence>
<organism evidence="2 3">
    <name type="scientific">Calicophoron daubneyi</name>
    <name type="common">Rumen fluke</name>
    <name type="synonym">Paramphistomum daubneyi</name>
    <dbReference type="NCBI Taxonomy" id="300641"/>
    <lineage>
        <taxon>Eukaryota</taxon>
        <taxon>Metazoa</taxon>
        <taxon>Spiralia</taxon>
        <taxon>Lophotrochozoa</taxon>
        <taxon>Platyhelminthes</taxon>
        <taxon>Trematoda</taxon>
        <taxon>Digenea</taxon>
        <taxon>Plagiorchiida</taxon>
        <taxon>Pronocephalata</taxon>
        <taxon>Paramphistomoidea</taxon>
        <taxon>Paramphistomidae</taxon>
        <taxon>Calicophoron</taxon>
    </lineage>
</organism>
<comment type="caution">
    <text evidence="2">The sequence shown here is derived from an EMBL/GenBank/DDBJ whole genome shotgun (WGS) entry which is preliminary data.</text>
</comment>
<dbReference type="AlphaFoldDB" id="A0AAV2TQS3"/>
<name>A0AAV2TQS3_CALDB</name>
<keyword evidence="1" id="KW-0812">Transmembrane</keyword>
<evidence type="ECO:0000313" key="2">
    <source>
        <dbReference type="EMBL" id="CAL5138856.1"/>
    </source>
</evidence>
<dbReference type="Proteomes" id="UP001497525">
    <property type="component" value="Unassembled WGS sequence"/>
</dbReference>
<gene>
    <name evidence="2" type="ORF">CDAUBV1_LOCUS13721</name>
</gene>
<dbReference type="EMBL" id="CAXLJL010000534">
    <property type="protein sequence ID" value="CAL5138856.1"/>
    <property type="molecule type" value="Genomic_DNA"/>
</dbReference>
<feature type="transmembrane region" description="Helical" evidence="1">
    <location>
        <begin position="12"/>
        <end position="33"/>
    </location>
</feature>
<accession>A0AAV2TQS3</accession>
<reference evidence="2" key="1">
    <citation type="submission" date="2024-06" db="EMBL/GenBank/DDBJ databases">
        <authorList>
            <person name="Liu X."/>
            <person name="Lenzi L."/>
            <person name="Haldenby T S."/>
            <person name="Uol C."/>
        </authorList>
    </citation>
    <scope>NUCLEOTIDE SEQUENCE</scope>
</reference>
<evidence type="ECO:0008006" key="4">
    <source>
        <dbReference type="Google" id="ProtNLM"/>
    </source>
</evidence>
<keyword evidence="1" id="KW-0472">Membrane</keyword>
<feature type="transmembrane region" description="Helical" evidence="1">
    <location>
        <begin position="45"/>
        <end position="73"/>
    </location>
</feature>
<evidence type="ECO:0000313" key="3">
    <source>
        <dbReference type="Proteomes" id="UP001497525"/>
    </source>
</evidence>